<gene>
    <name evidence="1" type="ORF">SAMN06265221_11876</name>
</gene>
<keyword evidence="2" id="KW-1185">Reference proteome</keyword>
<reference evidence="1 2" key="1">
    <citation type="submission" date="2017-05" db="EMBL/GenBank/DDBJ databases">
        <authorList>
            <person name="Varghese N."/>
            <person name="Submissions S."/>
        </authorList>
    </citation>
    <scope>NUCLEOTIDE SEQUENCE [LARGE SCALE GENOMIC DNA]</scope>
    <source>
        <strain evidence="1 2">DSM 100094</strain>
    </source>
</reference>
<keyword evidence="1" id="KW-0966">Cell projection</keyword>
<proteinExistence type="predicted"/>
<organism evidence="1 2">
    <name type="scientific">Paracoccus laeviglucosivorans</name>
    <dbReference type="NCBI Taxonomy" id="1197861"/>
    <lineage>
        <taxon>Bacteria</taxon>
        <taxon>Pseudomonadati</taxon>
        <taxon>Pseudomonadota</taxon>
        <taxon>Alphaproteobacteria</taxon>
        <taxon>Rhodobacterales</taxon>
        <taxon>Paracoccaceae</taxon>
        <taxon>Paracoccus</taxon>
    </lineage>
</organism>
<protein>
    <submittedName>
        <fullName evidence="1">Flagellar protein FlaF</fullName>
    </submittedName>
</protein>
<keyword evidence="1" id="KW-0969">Cilium</keyword>
<dbReference type="GO" id="GO:0044781">
    <property type="term" value="P:bacterial-type flagellum organization"/>
    <property type="evidence" value="ECO:0007669"/>
    <property type="project" value="InterPro"/>
</dbReference>
<keyword evidence="1" id="KW-0282">Flagellum</keyword>
<accession>A0A521F754</accession>
<evidence type="ECO:0000313" key="1">
    <source>
        <dbReference type="EMBL" id="SMO92022.1"/>
    </source>
</evidence>
<dbReference type="InterPro" id="IPR010845">
    <property type="entry name" value="FlaF"/>
</dbReference>
<sequence>MPFPEHAYGNPALRGARDMEYDAFSRVTRMLRQSPRECTGGETIAAVAKNNDLWTLLATDLSDPRNALADETKAGLLSLALFSLRHGQRVLAGDATTDTLIEINISVMKGLRGGAG</sequence>
<dbReference type="Proteomes" id="UP000319014">
    <property type="component" value="Unassembled WGS sequence"/>
</dbReference>
<name>A0A521F754_9RHOB</name>
<evidence type="ECO:0000313" key="2">
    <source>
        <dbReference type="Proteomes" id="UP000319014"/>
    </source>
</evidence>
<dbReference type="AlphaFoldDB" id="A0A521F754"/>
<dbReference type="Pfam" id="PF07309">
    <property type="entry name" value="FlaF"/>
    <property type="match status" value="1"/>
</dbReference>
<dbReference type="EMBL" id="FXTK01000018">
    <property type="protein sequence ID" value="SMO92022.1"/>
    <property type="molecule type" value="Genomic_DNA"/>
</dbReference>